<proteinExistence type="predicted"/>
<sequence length="115" mass="12435">MRRWIVLGMALAMLGAGAVAQDVDARNIGDQLLTFIQSTAELVGRGVVWLINLVLPADRAVGPDLVQPLGYLGLITILLLLFGIIEAARKVIWIVVIVGWVLLLVRIVLDALRAS</sequence>
<dbReference type="EMBL" id="CP034928">
    <property type="protein sequence ID" value="QAA77253.1"/>
    <property type="molecule type" value="Genomic_DNA"/>
</dbReference>
<evidence type="ECO:0000256" key="1">
    <source>
        <dbReference type="SAM" id="Phobius"/>
    </source>
</evidence>
<organism evidence="3 4">
    <name type="scientific">Bipolaricaulis sibiricus</name>
    <dbReference type="NCBI Taxonomy" id="2501609"/>
    <lineage>
        <taxon>Bacteria</taxon>
        <taxon>Candidatus Bipolaricaulota</taxon>
        <taxon>Candidatus Bipolaricaulia</taxon>
        <taxon>Candidatus Bipolaricaulales</taxon>
        <taxon>Candidatus Bipolaricaulaceae</taxon>
        <taxon>Candidatus Bipolaricaulis</taxon>
    </lineage>
</organism>
<accession>A0A410FW53</accession>
<feature type="signal peptide" evidence="2">
    <location>
        <begin position="1"/>
        <end position="20"/>
    </location>
</feature>
<dbReference type="AlphaFoldDB" id="A0A410FW53"/>
<keyword evidence="1" id="KW-1133">Transmembrane helix</keyword>
<feature type="transmembrane region" description="Helical" evidence="1">
    <location>
        <begin position="69"/>
        <end position="85"/>
    </location>
</feature>
<reference evidence="4" key="1">
    <citation type="submission" date="2018-12" db="EMBL/GenBank/DDBJ databases">
        <title>Complete genome sequence of an uncultured bacterium of the candidate phylum Bipolaricaulota.</title>
        <authorList>
            <person name="Kadnikov V.V."/>
            <person name="Mardanov A.V."/>
            <person name="Beletsky A.V."/>
            <person name="Frank Y.A."/>
            <person name="Karnachuk O.V."/>
            <person name="Ravin N.V."/>
        </authorList>
    </citation>
    <scope>NUCLEOTIDE SEQUENCE [LARGE SCALE GENOMIC DNA]</scope>
</reference>
<keyword evidence="1" id="KW-0812">Transmembrane</keyword>
<evidence type="ECO:0000313" key="3">
    <source>
        <dbReference type="EMBL" id="QAA77253.1"/>
    </source>
</evidence>
<evidence type="ECO:0000313" key="4">
    <source>
        <dbReference type="Proteomes" id="UP000287233"/>
    </source>
</evidence>
<feature type="chain" id="PRO_5018965099" evidence="2">
    <location>
        <begin position="21"/>
        <end position="115"/>
    </location>
</feature>
<keyword evidence="2" id="KW-0732">Signal</keyword>
<protein>
    <submittedName>
        <fullName evidence="3">Uncharacterized protein</fullName>
    </submittedName>
</protein>
<feature type="transmembrane region" description="Helical" evidence="1">
    <location>
        <begin position="91"/>
        <end position="109"/>
    </location>
</feature>
<evidence type="ECO:0000256" key="2">
    <source>
        <dbReference type="SAM" id="SignalP"/>
    </source>
</evidence>
<dbReference type="KEGG" id="bih:BIP78_1487"/>
<keyword evidence="1" id="KW-0472">Membrane</keyword>
<dbReference type="Proteomes" id="UP000287233">
    <property type="component" value="Chromosome"/>
</dbReference>
<gene>
    <name evidence="3" type="ORF">BIP78_1487</name>
</gene>
<name>A0A410FW53_BIPS1</name>